<accession>A0A080ZR14</accession>
<proteinExistence type="predicted"/>
<dbReference type="Proteomes" id="UP000028582">
    <property type="component" value="Unassembled WGS sequence"/>
</dbReference>
<evidence type="ECO:0000313" key="1">
    <source>
        <dbReference type="EMBL" id="ETO69075.1"/>
    </source>
</evidence>
<dbReference type="CDD" id="cd14686">
    <property type="entry name" value="bZIP"/>
    <property type="match status" value="1"/>
</dbReference>
<reference evidence="1 2" key="1">
    <citation type="submission" date="2013-11" db="EMBL/GenBank/DDBJ databases">
        <title>The Genome Sequence of Phytophthora parasitica P1976.</title>
        <authorList>
            <consortium name="The Broad Institute Genomics Platform"/>
            <person name="Russ C."/>
            <person name="Tyler B."/>
            <person name="Panabieres F."/>
            <person name="Shan W."/>
            <person name="Tripathy S."/>
            <person name="Grunwald N."/>
            <person name="Machado M."/>
            <person name="Johnson C.S."/>
            <person name="Walker B."/>
            <person name="Young S."/>
            <person name="Zeng Q."/>
            <person name="Gargeya S."/>
            <person name="Fitzgerald M."/>
            <person name="Haas B."/>
            <person name="Abouelleil A."/>
            <person name="Allen A.W."/>
            <person name="Alvarado L."/>
            <person name="Arachchi H.M."/>
            <person name="Berlin A.M."/>
            <person name="Chapman S.B."/>
            <person name="Gainer-Dewar J."/>
            <person name="Goldberg J."/>
            <person name="Griggs A."/>
            <person name="Gujja S."/>
            <person name="Hansen M."/>
            <person name="Howarth C."/>
            <person name="Imamovic A."/>
            <person name="Ireland A."/>
            <person name="Larimer J."/>
            <person name="McCowan C."/>
            <person name="Murphy C."/>
            <person name="Pearson M."/>
            <person name="Poon T.W."/>
            <person name="Priest M."/>
            <person name="Roberts A."/>
            <person name="Saif S."/>
            <person name="Shea T."/>
            <person name="Sisk P."/>
            <person name="Sykes S."/>
            <person name="Wortman J."/>
            <person name="Nusbaum C."/>
            <person name="Birren B."/>
        </authorList>
    </citation>
    <scope>NUCLEOTIDE SEQUENCE [LARGE SCALE GENOMIC DNA]</scope>
    <source>
        <strain evidence="1 2">P1976</strain>
    </source>
</reference>
<organism evidence="1 2">
    <name type="scientific">Phytophthora nicotianae P1976</name>
    <dbReference type="NCBI Taxonomy" id="1317066"/>
    <lineage>
        <taxon>Eukaryota</taxon>
        <taxon>Sar</taxon>
        <taxon>Stramenopiles</taxon>
        <taxon>Oomycota</taxon>
        <taxon>Peronosporomycetes</taxon>
        <taxon>Peronosporales</taxon>
        <taxon>Peronosporaceae</taxon>
        <taxon>Phytophthora</taxon>
    </lineage>
</organism>
<dbReference type="EMBL" id="ANJA01002587">
    <property type="protein sequence ID" value="ETO69075.1"/>
    <property type="molecule type" value="Genomic_DNA"/>
</dbReference>
<name>A0A080ZR14_PHYNI</name>
<dbReference type="AlphaFoldDB" id="A0A080ZR14"/>
<protein>
    <recommendedName>
        <fullName evidence="3">BZIP domain-containing protein</fullName>
    </recommendedName>
</protein>
<sequence length="315" mass="35987">MDVRSLIPPDNLSLSDEIVGSVLQRILPANTNNHRPQYCFSYQSIPESHSAEILTTINSVKPRMHASTKVSNDKIRHREYRRAIQARSRKKKKQYVSDLECGVQNLRLEVQQLELQRCRALLGIPTQQTAWTVALEYFRIFCRGFKDPPQALYSFALRFLQESMLPDVNDGLVVGPHAMLENWGRFSSSFDDVRVDLNRLEKVSANSLFAVTTTSATISYDALRVVFPHLKRHLQCGVSEVKGSLLACKLLNYRLSMRGSVRFEWDDRTDRVSSMDSRSDMLTPLLNLLGNLDDVNYVFRCALVTPDCRFLVQAN</sequence>
<evidence type="ECO:0008006" key="3">
    <source>
        <dbReference type="Google" id="ProtNLM"/>
    </source>
</evidence>
<evidence type="ECO:0000313" key="2">
    <source>
        <dbReference type="Proteomes" id="UP000028582"/>
    </source>
</evidence>
<gene>
    <name evidence="1" type="ORF">F444_14240</name>
</gene>
<comment type="caution">
    <text evidence="1">The sequence shown here is derived from an EMBL/GenBank/DDBJ whole genome shotgun (WGS) entry which is preliminary data.</text>
</comment>